<feature type="chain" id="PRO_5002628054" evidence="3">
    <location>
        <begin position="22"/>
        <end position="267"/>
    </location>
</feature>
<comment type="similarity">
    <text evidence="1">Belongs to the MlaA family.</text>
</comment>
<dbReference type="Proteomes" id="UP000054262">
    <property type="component" value="Unassembled WGS sequence"/>
</dbReference>
<keyword evidence="4" id="KW-0812">Transmembrane</keyword>
<dbReference type="OrthoDB" id="9785326at2"/>
<keyword evidence="5" id="KW-1185">Reference proteome</keyword>
<proteinExistence type="inferred from homology"/>
<dbReference type="AlphaFoldDB" id="A0P5T4"/>
<keyword evidence="4" id="KW-0449">Lipoprotein</keyword>
<sequence length="267" mass="29633">MNIKNLIIVALMLPLFGCATQQNIDPLESMNRSIYGFNVAVDDAVMKPVAKGYKAVMPDPVEKGINNFFNNIRDIITVINDVLQLKIEHAANDTGRVLVNSTVGLLGLIDVHSMSGGERRKEDFGQTLAHYGWSNSAYLVVPLLGPSTIRDASGFIIDTVFLDPIAYIDNVRVRNQVRILQFIDARAELLNASAILDQAALDPYSFQRDAYLQYRDKLINDGDVDAIDYNSSAENAFEPYDEDEKPTDVTDVTDDLILGHLDIPIVE</sequence>
<evidence type="ECO:0000256" key="2">
    <source>
        <dbReference type="ARBA" id="ARBA00022729"/>
    </source>
</evidence>
<protein>
    <submittedName>
        <fullName evidence="4">Probable lipoprotein (Vacj) transmembrane</fullName>
    </submittedName>
</protein>
<dbReference type="EMBL" id="AAUX01000001">
    <property type="protein sequence ID" value="EAV46894.1"/>
    <property type="molecule type" value="Genomic_DNA"/>
</dbReference>
<dbReference type="PRINTS" id="PR01805">
    <property type="entry name" value="VACJLIPOPROT"/>
</dbReference>
<evidence type="ECO:0000313" key="5">
    <source>
        <dbReference type="Proteomes" id="UP000054262"/>
    </source>
</evidence>
<gene>
    <name evidence="4" type="ORF">MB2181_02435</name>
</gene>
<evidence type="ECO:0000313" key="4">
    <source>
        <dbReference type="EMBL" id="EAV46894.1"/>
    </source>
</evidence>
<dbReference type="GO" id="GO:0120010">
    <property type="term" value="P:intermembrane phospholipid transfer"/>
    <property type="evidence" value="ECO:0007669"/>
    <property type="project" value="TreeGrafter"/>
</dbReference>
<keyword evidence="4" id="KW-0472">Membrane</keyword>
<keyword evidence="2 3" id="KW-0732">Signal</keyword>
<feature type="signal peptide" evidence="3">
    <location>
        <begin position="1"/>
        <end position="21"/>
    </location>
</feature>
<reference evidence="4 5" key="1">
    <citation type="submission" date="2006-11" db="EMBL/GenBank/DDBJ databases">
        <authorList>
            <person name="Giovannoni S."/>
            <person name="Vergin K."/>
            <person name="Ferriera S."/>
            <person name="Johnson J."/>
            <person name="Kravitz S."/>
            <person name="Beeson K."/>
            <person name="Sutton G."/>
            <person name="Rogers Y.-H."/>
            <person name="Friedman R."/>
            <person name="Frazier M."/>
            <person name="Venter J.C."/>
        </authorList>
    </citation>
    <scope>NUCLEOTIDE SEQUENCE [LARGE SCALE GENOMIC DNA]</scope>
    <source>
        <strain evidence="4 5">HTCC2181</strain>
    </source>
</reference>
<evidence type="ECO:0000256" key="1">
    <source>
        <dbReference type="ARBA" id="ARBA00010634"/>
    </source>
</evidence>
<dbReference type="Pfam" id="PF04333">
    <property type="entry name" value="MlaA"/>
    <property type="match status" value="1"/>
</dbReference>
<evidence type="ECO:0000256" key="3">
    <source>
        <dbReference type="SAM" id="SignalP"/>
    </source>
</evidence>
<dbReference type="InterPro" id="IPR007428">
    <property type="entry name" value="MlaA"/>
</dbReference>
<organism evidence="4 5">
    <name type="scientific">Methylophilales bacterium HTCC2181</name>
    <dbReference type="NCBI Taxonomy" id="383631"/>
    <lineage>
        <taxon>Bacteria</taxon>
        <taxon>Pseudomonadati</taxon>
        <taxon>Pseudomonadota</taxon>
        <taxon>Betaproteobacteria</taxon>
        <taxon>Nitrosomonadales</taxon>
        <taxon>OM43 clade</taxon>
    </lineage>
</organism>
<comment type="caution">
    <text evidence="4">The sequence shown here is derived from an EMBL/GenBank/DDBJ whole genome shotgun (WGS) entry which is preliminary data.</text>
</comment>
<accession>A0P5T4</accession>
<name>A0P5T4_9PROT</name>
<dbReference type="PANTHER" id="PTHR30035">
    <property type="entry name" value="LIPOPROTEIN VACJ-RELATED"/>
    <property type="match status" value="1"/>
</dbReference>
<dbReference type="GO" id="GO:0016020">
    <property type="term" value="C:membrane"/>
    <property type="evidence" value="ECO:0007669"/>
    <property type="project" value="InterPro"/>
</dbReference>
<dbReference type="PANTHER" id="PTHR30035:SF3">
    <property type="entry name" value="INTERMEMBRANE PHOSPHOLIPID TRANSPORT SYSTEM LIPOPROTEIN MLAA"/>
    <property type="match status" value="1"/>
</dbReference>